<protein>
    <submittedName>
        <fullName evidence="1">Uncharacterized protein</fullName>
    </submittedName>
</protein>
<keyword evidence="2" id="KW-1185">Reference proteome</keyword>
<comment type="caution">
    <text evidence="1">The sequence shown here is derived from an EMBL/GenBank/DDBJ whole genome shotgun (WGS) entry which is preliminary data.</text>
</comment>
<evidence type="ECO:0000313" key="2">
    <source>
        <dbReference type="Proteomes" id="UP001157502"/>
    </source>
</evidence>
<dbReference type="Proteomes" id="UP001157502">
    <property type="component" value="Chromosome 30"/>
</dbReference>
<sequence>MCRISNVQYKTNFTRVSFVSTERCFALIKLNESAVLESISSNTAGNHGTTNYCRNRSGSRGIRGLGSSTLRSCRLYSRWHCSKLFCCRHDGLCSHCKWCRCGVWKLCCPFAVCRCSRVGYRRHGSSG</sequence>
<accession>A0ACC2FC93</accession>
<dbReference type="EMBL" id="CM055757">
    <property type="protein sequence ID" value="KAJ7989031.1"/>
    <property type="molecule type" value="Genomic_DNA"/>
</dbReference>
<gene>
    <name evidence="1" type="ORF">DPEC_G00315330</name>
</gene>
<name>A0ACC2FC93_DALPE</name>
<proteinExistence type="predicted"/>
<reference evidence="1" key="1">
    <citation type="submission" date="2021-05" db="EMBL/GenBank/DDBJ databases">
        <authorList>
            <person name="Pan Q."/>
            <person name="Jouanno E."/>
            <person name="Zahm M."/>
            <person name="Klopp C."/>
            <person name="Cabau C."/>
            <person name="Louis A."/>
            <person name="Berthelot C."/>
            <person name="Parey E."/>
            <person name="Roest Crollius H."/>
            <person name="Montfort J."/>
            <person name="Robinson-Rechavi M."/>
            <person name="Bouchez O."/>
            <person name="Lampietro C."/>
            <person name="Lopez Roques C."/>
            <person name="Donnadieu C."/>
            <person name="Postlethwait J."/>
            <person name="Bobe J."/>
            <person name="Dillon D."/>
            <person name="Chandos A."/>
            <person name="von Hippel F."/>
            <person name="Guiguen Y."/>
        </authorList>
    </citation>
    <scope>NUCLEOTIDE SEQUENCE</scope>
    <source>
        <strain evidence="1">YG-Jan2019</strain>
    </source>
</reference>
<evidence type="ECO:0000313" key="1">
    <source>
        <dbReference type="EMBL" id="KAJ7989031.1"/>
    </source>
</evidence>
<organism evidence="1 2">
    <name type="scientific">Dallia pectoralis</name>
    <name type="common">Alaska blackfish</name>
    <dbReference type="NCBI Taxonomy" id="75939"/>
    <lineage>
        <taxon>Eukaryota</taxon>
        <taxon>Metazoa</taxon>
        <taxon>Chordata</taxon>
        <taxon>Craniata</taxon>
        <taxon>Vertebrata</taxon>
        <taxon>Euteleostomi</taxon>
        <taxon>Actinopterygii</taxon>
        <taxon>Neopterygii</taxon>
        <taxon>Teleostei</taxon>
        <taxon>Protacanthopterygii</taxon>
        <taxon>Esociformes</taxon>
        <taxon>Umbridae</taxon>
        <taxon>Dallia</taxon>
    </lineage>
</organism>